<keyword evidence="3 11" id="KW-0808">Transferase</keyword>
<dbReference type="OrthoDB" id="9805215at2"/>
<dbReference type="Gene3D" id="3.40.50.12160">
    <property type="entry name" value="Methylthiotransferase, N-terminal domain"/>
    <property type="match status" value="1"/>
</dbReference>
<evidence type="ECO:0000313" key="12">
    <source>
        <dbReference type="Proteomes" id="UP000265750"/>
    </source>
</evidence>
<dbReference type="PROSITE" id="PS01278">
    <property type="entry name" value="MTTASE_RADICAL"/>
    <property type="match status" value="1"/>
</dbReference>
<evidence type="ECO:0000256" key="5">
    <source>
        <dbReference type="ARBA" id="ARBA00022723"/>
    </source>
</evidence>
<evidence type="ECO:0000256" key="2">
    <source>
        <dbReference type="ARBA" id="ARBA00022485"/>
    </source>
</evidence>
<evidence type="ECO:0000256" key="6">
    <source>
        <dbReference type="ARBA" id="ARBA00023004"/>
    </source>
</evidence>
<dbReference type="SUPFAM" id="SSF102114">
    <property type="entry name" value="Radical SAM enzymes"/>
    <property type="match status" value="1"/>
</dbReference>
<evidence type="ECO:0000256" key="3">
    <source>
        <dbReference type="ARBA" id="ARBA00022679"/>
    </source>
</evidence>
<dbReference type="GO" id="GO:0046872">
    <property type="term" value="F:metal ion binding"/>
    <property type="evidence" value="ECO:0007669"/>
    <property type="project" value="UniProtKB-KW"/>
</dbReference>
<dbReference type="InterPro" id="IPR006467">
    <property type="entry name" value="MiaB-like_bact"/>
</dbReference>
<dbReference type="PROSITE" id="PS51449">
    <property type="entry name" value="MTTASE_N"/>
    <property type="match status" value="1"/>
</dbReference>
<feature type="domain" description="MTTase N-terminal" evidence="9">
    <location>
        <begin position="27"/>
        <end position="133"/>
    </location>
</feature>
<dbReference type="PANTHER" id="PTHR11918">
    <property type="entry name" value="RADICAL SAM PROTEINS"/>
    <property type="match status" value="1"/>
</dbReference>
<gene>
    <name evidence="11" type="primary">mtaB</name>
    <name evidence="11" type="ORF">D3218_11540</name>
</gene>
<keyword evidence="7" id="KW-0411">Iron-sulfur</keyword>
<dbReference type="GO" id="GO:0035598">
    <property type="term" value="F:tRNA (N(6)-L-threonylcarbamoyladenosine(37)-C(2))-methylthiotransferase activity"/>
    <property type="evidence" value="ECO:0007669"/>
    <property type="project" value="TreeGrafter"/>
</dbReference>
<accession>A0A3A1WJ44</accession>
<dbReference type="SFLD" id="SFLDG01082">
    <property type="entry name" value="B12-binding_domain_containing"/>
    <property type="match status" value="1"/>
</dbReference>
<reference evidence="12" key="1">
    <citation type="submission" date="2018-09" db="EMBL/GenBank/DDBJ databases">
        <authorList>
            <person name="Tuo L."/>
        </authorList>
    </citation>
    <scope>NUCLEOTIDE SEQUENCE [LARGE SCALE GENOMIC DNA]</scope>
    <source>
        <strain evidence="12">M2BS4Y-1</strain>
    </source>
</reference>
<dbReference type="PROSITE" id="PS51918">
    <property type="entry name" value="RADICAL_SAM"/>
    <property type="match status" value="1"/>
</dbReference>
<dbReference type="InterPro" id="IPR020612">
    <property type="entry name" value="Methylthiotransferase_CS"/>
</dbReference>
<keyword evidence="2" id="KW-0004">4Fe-4S</keyword>
<dbReference type="InterPro" id="IPR013848">
    <property type="entry name" value="Methylthiotransferase_N"/>
</dbReference>
<feature type="domain" description="Radical SAM core" evidence="10">
    <location>
        <begin position="162"/>
        <end position="392"/>
    </location>
</feature>
<keyword evidence="12" id="KW-1185">Reference proteome</keyword>
<dbReference type="SFLD" id="SFLDS00029">
    <property type="entry name" value="Radical_SAM"/>
    <property type="match status" value="1"/>
</dbReference>
<evidence type="ECO:0000259" key="10">
    <source>
        <dbReference type="PROSITE" id="PS51918"/>
    </source>
</evidence>
<dbReference type="InterPro" id="IPR058240">
    <property type="entry name" value="rSAM_sf"/>
</dbReference>
<feature type="region of interest" description="Disordered" evidence="8">
    <location>
        <begin position="1"/>
        <end position="21"/>
    </location>
</feature>
<dbReference type="NCBIfam" id="TIGR00089">
    <property type="entry name" value="MiaB/RimO family radical SAM methylthiotransferase"/>
    <property type="match status" value="1"/>
</dbReference>
<proteinExistence type="predicted"/>
<organism evidence="11 12">
    <name type="scientific">Aureimonas flava</name>
    <dbReference type="NCBI Taxonomy" id="2320271"/>
    <lineage>
        <taxon>Bacteria</taxon>
        <taxon>Pseudomonadati</taxon>
        <taxon>Pseudomonadota</taxon>
        <taxon>Alphaproteobacteria</taxon>
        <taxon>Hyphomicrobiales</taxon>
        <taxon>Aurantimonadaceae</taxon>
        <taxon>Aureimonas</taxon>
    </lineage>
</organism>
<name>A0A3A1WJ44_9HYPH</name>
<sequence>MGMVRHARPGDRRLRARRGARRGARMSGVEVISFGCRLNTYEAEVMRREAGEAGLGADGRKAILVNTCAVTAEAVRQARQAVRRARRDNPEARIVVTGCAAQTQGPSFAAMAEVDAVIGNEEKLSAASYRALPDFGVAAAEKIRVNDIMSVRETAGHMVDAIEGRARAIVQVQNGCDHRCTFCIIPFGRGNSRSVPMGAAVDQVKRLVANGYREVVLSGVDMTSWGADLPGTPRLGTLVQSILRHVPDLRRLRLSSIDSVEADEALVEAVGGDARVMPHLHLSLQAGDDMILKRMKRRHLRDDSIRFCAELRARRPDIVFGADIIAGFPTETEAMFENSLRLVDDCGLTLLHVFPFSPREGTPAARMPQLPKAVVKERAARLRALGEAAYRAHLARAVGQRRSVLVEREGLGRTEDFTLAEIHAGLPGEIVDAIIHGETGERLLATPLTAARVAA</sequence>
<dbReference type="EMBL" id="QYRN01000005">
    <property type="protein sequence ID" value="RIY01014.1"/>
    <property type="molecule type" value="Genomic_DNA"/>
</dbReference>
<dbReference type="InterPro" id="IPR038135">
    <property type="entry name" value="Methylthiotransferase_N_sf"/>
</dbReference>
<dbReference type="InterPro" id="IPR007197">
    <property type="entry name" value="rSAM"/>
</dbReference>
<comment type="caution">
    <text evidence="11">The sequence shown here is derived from an EMBL/GenBank/DDBJ whole genome shotgun (WGS) entry which is preliminary data.</text>
</comment>
<dbReference type="NCBIfam" id="TIGR01579">
    <property type="entry name" value="MiaB-like-C"/>
    <property type="match status" value="1"/>
</dbReference>
<comment type="cofactor">
    <cofactor evidence="1">
        <name>[4Fe-4S] cluster</name>
        <dbReference type="ChEBI" id="CHEBI:49883"/>
    </cofactor>
</comment>
<keyword evidence="4" id="KW-0949">S-adenosyl-L-methionine</keyword>
<dbReference type="Gene3D" id="3.80.30.20">
    <property type="entry name" value="tm_1862 like domain"/>
    <property type="match status" value="1"/>
</dbReference>
<evidence type="ECO:0000259" key="9">
    <source>
        <dbReference type="PROSITE" id="PS51449"/>
    </source>
</evidence>
<evidence type="ECO:0000256" key="1">
    <source>
        <dbReference type="ARBA" id="ARBA00001966"/>
    </source>
</evidence>
<evidence type="ECO:0000256" key="4">
    <source>
        <dbReference type="ARBA" id="ARBA00022691"/>
    </source>
</evidence>
<dbReference type="CDD" id="cd01335">
    <property type="entry name" value="Radical_SAM"/>
    <property type="match status" value="1"/>
</dbReference>
<dbReference type="InterPro" id="IPR005839">
    <property type="entry name" value="Methylthiotransferase"/>
</dbReference>
<dbReference type="PANTHER" id="PTHR11918:SF45">
    <property type="entry name" value="THREONYLCARBAMOYLADENOSINE TRNA METHYLTHIOTRANSFERASE"/>
    <property type="match status" value="1"/>
</dbReference>
<dbReference type="AlphaFoldDB" id="A0A3A1WJ44"/>
<keyword evidence="6" id="KW-0408">Iron</keyword>
<evidence type="ECO:0000256" key="7">
    <source>
        <dbReference type="ARBA" id="ARBA00023014"/>
    </source>
</evidence>
<evidence type="ECO:0000313" key="11">
    <source>
        <dbReference type="EMBL" id="RIY01014.1"/>
    </source>
</evidence>
<keyword evidence="5" id="KW-0479">Metal-binding</keyword>
<dbReference type="GO" id="GO:0051539">
    <property type="term" value="F:4 iron, 4 sulfur cluster binding"/>
    <property type="evidence" value="ECO:0007669"/>
    <property type="project" value="UniProtKB-KW"/>
</dbReference>
<dbReference type="Pfam" id="PF04055">
    <property type="entry name" value="Radical_SAM"/>
    <property type="match status" value="1"/>
</dbReference>
<protein>
    <submittedName>
        <fullName evidence="11">tRNA (N(6)-L-threonylcarbamoyladenosine(37)-C(2))-methylthiotransferase MtaB</fullName>
    </submittedName>
</protein>
<dbReference type="Proteomes" id="UP000265750">
    <property type="component" value="Unassembled WGS sequence"/>
</dbReference>
<dbReference type="InterPro" id="IPR006638">
    <property type="entry name" value="Elp3/MiaA/NifB-like_rSAM"/>
</dbReference>
<dbReference type="SMART" id="SM00729">
    <property type="entry name" value="Elp3"/>
    <property type="match status" value="1"/>
</dbReference>
<dbReference type="InterPro" id="IPR023404">
    <property type="entry name" value="rSAM_horseshoe"/>
</dbReference>
<dbReference type="Pfam" id="PF00919">
    <property type="entry name" value="UPF0004"/>
    <property type="match status" value="1"/>
</dbReference>
<evidence type="ECO:0000256" key="8">
    <source>
        <dbReference type="SAM" id="MobiDB-lite"/>
    </source>
</evidence>